<name>A0ABT9MN53_9ACTN</name>
<dbReference type="EMBL" id="JAUSRA010000001">
    <property type="protein sequence ID" value="MDP9792855.1"/>
    <property type="molecule type" value="Genomic_DNA"/>
</dbReference>
<evidence type="ECO:0000313" key="1">
    <source>
        <dbReference type="EMBL" id="MDP9792855.1"/>
    </source>
</evidence>
<reference evidence="1 2" key="1">
    <citation type="submission" date="2023-07" db="EMBL/GenBank/DDBJ databases">
        <title>Sequencing the genomes of 1000 actinobacteria strains.</title>
        <authorList>
            <person name="Klenk H.-P."/>
        </authorList>
    </citation>
    <scope>NUCLEOTIDE SEQUENCE [LARGE SCALE GENOMIC DNA]</scope>
    <source>
        <strain evidence="1 2">DSM 44710</strain>
    </source>
</reference>
<dbReference type="Proteomes" id="UP001240984">
    <property type="component" value="Unassembled WGS sequence"/>
</dbReference>
<gene>
    <name evidence="1" type="ORF">J2S43_001367</name>
</gene>
<proteinExistence type="predicted"/>
<evidence type="ECO:0000313" key="2">
    <source>
        <dbReference type="Proteomes" id="UP001240984"/>
    </source>
</evidence>
<accession>A0ABT9MN53</accession>
<evidence type="ECO:0008006" key="3">
    <source>
        <dbReference type="Google" id="ProtNLM"/>
    </source>
</evidence>
<dbReference type="RefSeq" id="WP_306827743.1">
    <property type="nucleotide sequence ID" value="NZ_JAUSRA010000001.1"/>
</dbReference>
<keyword evidence="2" id="KW-1185">Reference proteome</keyword>
<organism evidence="1 2">
    <name type="scientific">Catenuloplanes nepalensis</name>
    <dbReference type="NCBI Taxonomy" id="587533"/>
    <lineage>
        <taxon>Bacteria</taxon>
        <taxon>Bacillati</taxon>
        <taxon>Actinomycetota</taxon>
        <taxon>Actinomycetes</taxon>
        <taxon>Micromonosporales</taxon>
        <taxon>Micromonosporaceae</taxon>
        <taxon>Catenuloplanes</taxon>
    </lineage>
</organism>
<protein>
    <recommendedName>
        <fullName evidence="3">Arsenate reductase</fullName>
    </recommendedName>
</protein>
<comment type="caution">
    <text evidence="1">The sequence shown here is derived from an EMBL/GenBank/DDBJ whole genome shotgun (WGS) entry which is preliminary data.</text>
</comment>
<sequence length="111" mass="12090">MTAMGDPAWVPEACTLPTADRPLRLAEFDDLFTAALRGQSRASATTLHWDLDPATETKVRDLACRETGCCSFFAFTIRPGAGSLRVAVRVPAAHVAVLDALERRATDRMRS</sequence>